<organism evidence="2 3">
    <name type="scientific">Rhizobium leguminosarum bv. trifolii</name>
    <dbReference type="NCBI Taxonomy" id="386"/>
    <lineage>
        <taxon>Bacteria</taxon>
        <taxon>Pseudomonadati</taxon>
        <taxon>Pseudomonadota</taxon>
        <taxon>Alphaproteobacteria</taxon>
        <taxon>Hyphomicrobiales</taxon>
        <taxon>Rhizobiaceae</taxon>
        <taxon>Rhizobium/Agrobacterium group</taxon>
        <taxon>Rhizobium</taxon>
    </lineage>
</organism>
<evidence type="ECO:0000256" key="1">
    <source>
        <dbReference type="SAM" id="Phobius"/>
    </source>
</evidence>
<dbReference type="Proteomes" id="UP000256748">
    <property type="component" value="Unassembled WGS sequence"/>
</dbReference>
<feature type="transmembrane region" description="Helical" evidence="1">
    <location>
        <begin position="12"/>
        <end position="34"/>
    </location>
</feature>
<keyword evidence="1" id="KW-0472">Membrane</keyword>
<comment type="caution">
    <text evidence="2">The sequence shown here is derived from an EMBL/GenBank/DDBJ whole genome shotgun (WGS) entry which is preliminary data.</text>
</comment>
<evidence type="ECO:0008006" key="4">
    <source>
        <dbReference type="Google" id="ProtNLM"/>
    </source>
</evidence>
<proteinExistence type="predicted"/>
<gene>
    <name evidence="2" type="ORF">B5K10_17320</name>
</gene>
<protein>
    <recommendedName>
        <fullName evidence="4">Transmembrane protein</fullName>
    </recommendedName>
</protein>
<keyword evidence="1" id="KW-1133">Transmembrane helix</keyword>
<evidence type="ECO:0000313" key="2">
    <source>
        <dbReference type="EMBL" id="RFB91078.1"/>
    </source>
</evidence>
<feature type="transmembrane region" description="Helical" evidence="1">
    <location>
        <begin position="87"/>
        <end position="107"/>
    </location>
</feature>
<keyword evidence="1" id="KW-0812">Transmembrane</keyword>
<sequence length="127" mass="13885">MAYKPPEQSLGAQIFDVLTLLALTVGALYIPLYLGLAGAAKTPAPIANPTWEALGQNSGEQAQWAALGYSDPAAVNDMITARFDYSFSWSALVVMAVLVIGYFILVVRLSDREYRDVIEERFGPKEK</sequence>
<accession>A0A3E1BG19</accession>
<reference evidence="2 3" key="1">
    <citation type="submission" date="2017-03" db="EMBL/GenBank/DDBJ databases">
        <title>Genome analysis of Rhizobial strains effectives or ineffectives for nitrogen fixation isolated from bean seeds.</title>
        <authorList>
            <person name="Peralta H."/>
            <person name="Aguilar-Vera A."/>
            <person name="Mora Y."/>
            <person name="Vargas-Lagunas C."/>
            <person name="Girard L."/>
            <person name="Mora J."/>
        </authorList>
    </citation>
    <scope>NUCLEOTIDE SEQUENCE [LARGE SCALE GENOMIC DNA]</scope>
    <source>
        <strain evidence="2 3">CCGM5</strain>
    </source>
</reference>
<evidence type="ECO:0000313" key="3">
    <source>
        <dbReference type="Proteomes" id="UP000256748"/>
    </source>
</evidence>
<name>A0A3E1BG19_RHILT</name>
<dbReference type="RefSeq" id="WP_116274200.1">
    <property type="nucleotide sequence ID" value="NZ_KZ859521.1"/>
</dbReference>
<dbReference type="EMBL" id="NAOO01000019">
    <property type="protein sequence ID" value="RFB91078.1"/>
    <property type="molecule type" value="Genomic_DNA"/>
</dbReference>
<dbReference type="AlphaFoldDB" id="A0A3E1BG19"/>